<dbReference type="SMART" id="SM00116">
    <property type="entry name" value="CBS"/>
    <property type="match status" value="2"/>
</dbReference>
<feature type="non-terminal residue" evidence="4">
    <location>
        <position position="1"/>
    </location>
</feature>
<dbReference type="PANTHER" id="PTHR43080:SF2">
    <property type="entry name" value="CBS DOMAIN-CONTAINING PROTEIN"/>
    <property type="match status" value="1"/>
</dbReference>
<gene>
    <name evidence="4" type="ORF">OSTLU_8994</name>
</gene>
<proteinExistence type="predicted"/>
<dbReference type="Gramene" id="ABO98530">
    <property type="protein sequence ID" value="ABO98530"/>
    <property type="gene ID" value="OSTLU_8994"/>
</dbReference>
<dbReference type="eggNOG" id="ENOG502QTH1">
    <property type="taxonomic scope" value="Eukaryota"/>
</dbReference>
<dbReference type="InterPro" id="IPR046342">
    <property type="entry name" value="CBS_dom_sf"/>
</dbReference>
<dbReference type="Gene3D" id="3.10.580.10">
    <property type="entry name" value="CBS-domain"/>
    <property type="match status" value="1"/>
</dbReference>
<dbReference type="OrthoDB" id="418595at2759"/>
<protein>
    <recommendedName>
        <fullName evidence="3">CBS domain-containing protein</fullName>
    </recommendedName>
</protein>
<accession>A4S4A6</accession>
<dbReference type="InterPro" id="IPR051257">
    <property type="entry name" value="Diverse_CBS-Domain"/>
</dbReference>
<evidence type="ECO:0000313" key="5">
    <source>
        <dbReference type="Proteomes" id="UP000001568"/>
    </source>
</evidence>
<dbReference type="AlphaFoldDB" id="A4S4A6"/>
<evidence type="ECO:0000256" key="2">
    <source>
        <dbReference type="PROSITE-ProRule" id="PRU00703"/>
    </source>
</evidence>
<reference evidence="4 5" key="1">
    <citation type="journal article" date="2007" name="Proc. Natl. Acad. Sci. U.S.A.">
        <title>The tiny eukaryote Ostreococcus provides genomic insights into the paradox of plankton speciation.</title>
        <authorList>
            <person name="Palenik B."/>
            <person name="Grimwood J."/>
            <person name="Aerts A."/>
            <person name="Rouze P."/>
            <person name="Salamov A."/>
            <person name="Putnam N."/>
            <person name="Dupont C."/>
            <person name="Jorgensen R."/>
            <person name="Derelle E."/>
            <person name="Rombauts S."/>
            <person name="Zhou K."/>
            <person name="Otillar R."/>
            <person name="Merchant S.S."/>
            <person name="Podell S."/>
            <person name="Gaasterland T."/>
            <person name="Napoli C."/>
            <person name="Gendler K."/>
            <person name="Manuell A."/>
            <person name="Tai V."/>
            <person name="Vallon O."/>
            <person name="Piganeau G."/>
            <person name="Jancek S."/>
            <person name="Heijde M."/>
            <person name="Jabbari K."/>
            <person name="Bowler C."/>
            <person name="Lohr M."/>
            <person name="Robbens S."/>
            <person name="Werner G."/>
            <person name="Dubchak I."/>
            <person name="Pazour G.J."/>
            <person name="Ren Q."/>
            <person name="Paulsen I."/>
            <person name="Delwiche C."/>
            <person name="Schmutz J."/>
            <person name="Rokhsar D."/>
            <person name="Van de Peer Y."/>
            <person name="Moreau H."/>
            <person name="Grigoriev I.V."/>
        </authorList>
    </citation>
    <scope>NUCLEOTIDE SEQUENCE [LARGE SCALE GENOMIC DNA]</scope>
    <source>
        <strain evidence="4 5">CCE9901</strain>
    </source>
</reference>
<dbReference type="PANTHER" id="PTHR43080">
    <property type="entry name" value="CBS DOMAIN-CONTAINING PROTEIN CBSX3, MITOCHONDRIAL"/>
    <property type="match status" value="1"/>
</dbReference>
<name>A4S4A6_OSTLU</name>
<dbReference type="InterPro" id="IPR000644">
    <property type="entry name" value="CBS_dom"/>
</dbReference>
<feature type="domain" description="CBS" evidence="3">
    <location>
        <begin position="5"/>
        <end position="63"/>
    </location>
</feature>
<feature type="domain" description="CBS" evidence="3">
    <location>
        <begin position="85"/>
        <end position="133"/>
    </location>
</feature>
<dbReference type="OMA" id="MHEATTC"/>
<dbReference type="GeneID" id="5004541"/>
<dbReference type="HOGENOM" id="CLU_040681_9_0_1"/>
<dbReference type="Pfam" id="PF00571">
    <property type="entry name" value="CBS"/>
    <property type="match status" value="2"/>
</dbReference>
<dbReference type="PROSITE" id="PS51371">
    <property type="entry name" value="CBS"/>
    <property type="match status" value="2"/>
</dbReference>
<dbReference type="RefSeq" id="XP_001420237.1">
    <property type="nucleotide sequence ID" value="XM_001420200.1"/>
</dbReference>
<evidence type="ECO:0000259" key="3">
    <source>
        <dbReference type="PROSITE" id="PS51371"/>
    </source>
</evidence>
<dbReference type="KEGG" id="olu:OSTLU_8994"/>
<feature type="non-terminal residue" evidence="4">
    <location>
        <position position="133"/>
    </location>
</feature>
<keyword evidence="5" id="KW-1185">Reference proteome</keyword>
<dbReference type="EMBL" id="CP000591">
    <property type="protein sequence ID" value="ABO98530.1"/>
    <property type="molecule type" value="Genomic_DNA"/>
</dbReference>
<dbReference type="CDD" id="cd04586">
    <property type="entry name" value="CBS_pair_BON_assoc"/>
    <property type="match status" value="1"/>
</dbReference>
<organism evidence="4 5">
    <name type="scientific">Ostreococcus lucimarinus (strain CCE9901)</name>
    <dbReference type="NCBI Taxonomy" id="436017"/>
    <lineage>
        <taxon>Eukaryota</taxon>
        <taxon>Viridiplantae</taxon>
        <taxon>Chlorophyta</taxon>
        <taxon>Mamiellophyceae</taxon>
        <taxon>Mamiellales</taxon>
        <taxon>Bathycoccaceae</taxon>
        <taxon>Ostreococcus</taxon>
    </lineage>
</organism>
<evidence type="ECO:0000256" key="1">
    <source>
        <dbReference type="ARBA" id="ARBA00023122"/>
    </source>
</evidence>
<dbReference type="SUPFAM" id="SSF54631">
    <property type="entry name" value="CBS-domain pair"/>
    <property type="match status" value="1"/>
</dbReference>
<sequence>VRSVMTSRVLTVRPDESVFEAMKLLVDNRISAVPVVNASGEVLGVVSEYDLMARVGKKETTKSVADDGMFPRRMYKASGSKVSTAMHEATTCTPDMPLVEATELMLNGNLARMPVVDDRGALVGILSRGDIMR</sequence>
<evidence type="ECO:0000313" key="4">
    <source>
        <dbReference type="EMBL" id="ABO98530.1"/>
    </source>
</evidence>
<dbReference type="Proteomes" id="UP000001568">
    <property type="component" value="Chromosome 11"/>
</dbReference>
<dbReference type="STRING" id="436017.A4S4A6"/>
<keyword evidence="1 2" id="KW-0129">CBS domain</keyword>